<evidence type="ECO:0000313" key="2">
    <source>
        <dbReference type="Proteomes" id="UP000007755"/>
    </source>
</evidence>
<organism evidence="2">
    <name type="scientific">Acromyrmex echinatior</name>
    <name type="common">Panamanian leafcutter ant</name>
    <name type="synonym">Acromyrmex octospinosus echinatior</name>
    <dbReference type="NCBI Taxonomy" id="103372"/>
    <lineage>
        <taxon>Eukaryota</taxon>
        <taxon>Metazoa</taxon>
        <taxon>Ecdysozoa</taxon>
        <taxon>Arthropoda</taxon>
        <taxon>Hexapoda</taxon>
        <taxon>Insecta</taxon>
        <taxon>Pterygota</taxon>
        <taxon>Neoptera</taxon>
        <taxon>Endopterygota</taxon>
        <taxon>Hymenoptera</taxon>
        <taxon>Apocrita</taxon>
        <taxon>Aculeata</taxon>
        <taxon>Formicoidea</taxon>
        <taxon>Formicidae</taxon>
        <taxon>Myrmicinae</taxon>
        <taxon>Acromyrmex</taxon>
    </lineage>
</organism>
<dbReference type="InParanoid" id="F4W9N6"/>
<dbReference type="EMBL" id="GL888033">
    <property type="protein sequence ID" value="EGI69022.1"/>
    <property type="molecule type" value="Genomic_DNA"/>
</dbReference>
<accession>F4W9N6</accession>
<proteinExistence type="predicted"/>
<sequence length="74" mass="8426">MSMQSSRDPFLQPRMRKPFCGCAHVTDDAWRHTEVPSLGQKFSYIVGILLAEWVRKNCGKIAEKIRNECGMGLV</sequence>
<reference evidence="1" key="1">
    <citation type="submission" date="2011-02" db="EMBL/GenBank/DDBJ databases">
        <title>The genome of the leaf-cutting ant Acromyrmex echinatior suggests key adaptations to social evolution and fungus farming.</title>
        <authorList>
            <person name="Nygaard S."/>
            <person name="Zhang G."/>
        </authorList>
    </citation>
    <scope>NUCLEOTIDE SEQUENCE</scope>
</reference>
<gene>
    <name evidence="1" type="ORF">G5I_02190</name>
</gene>
<keyword evidence="2" id="KW-1185">Reference proteome</keyword>
<dbReference type="AlphaFoldDB" id="F4W9N6"/>
<evidence type="ECO:0000313" key="1">
    <source>
        <dbReference type="EMBL" id="EGI69022.1"/>
    </source>
</evidence>
<dbReference type="Proteomes" id="UP000007755">
    <property type="component" value="Unassembled WGS sequence"/>
</dbReference>
<name>F4W9N6_ACREC</name>
<protein>
    <submittedName>
        <fullName evidence="1">Uncharacterized protein</fullName>
    </submittedName>
</protein>